<proteinExistence type="predicted"/>
<accession>A0A0P6Y1S3</accession>
<name>A0A0P6Y1S3_9CHLR</name>
<evidence type="ECO:0000313" key="2">
    <source>
        <dbReference type="EMBL" id="KPL83036.1"/>
    </source>
</evidence>
<organism evidence="2 3">
    <name type="scientific">Herpetosiphon geysericola</name>
    <dbReference type="NCBI Taxonomy" id="70996"/>
    <lineage>
        <taxon>Bacteria</taxon>
        <taxon>Bacillati</taxon>
        <taxon>Chloroflexota</taxon>
        <taxon>Chloroflexia</taxon>
        <taxon>Herpetosiphonales</taxon>
        <taxon>Herpetosiphonaceae</taxon>
        <taxon>Herpetosiphon</taxon>
    </lineage>
</organism>
<sequence>MATRRSSWRPWSDHPIIASVTALAAVAAVIIAIVSLGKTQATSVEIVGRIIDDTTQIPISGAKVSFDMKNTPPIVYSDTEGVFRFIILLDEDSVAGKIIVQKEGFANYDRLIDIQETTRTIEDIRIKPISSTPPALESGAIATATNLPQQVISDSVIDVHSTSSCTNGGAYAPIYDDSFNGEIFNNQPFDESMLDEADKVCWSRVINIDIVGKSDDGWVKLAPYLVLDVIANNERNVTGIDNSFDLHGGIADYPDEFFAYLDEKAMGIMAAPLYPGFSASADSEKTKQSDELNRVGYFSLAKSELEVFSLSVHAFYNREITFKVGVVYSYKGKQNIHWIPEEFTVEGTTTTLKRWDGLFMTFEGEIEVDMNESNELLTNFIKRSKNISHEYPAFPLTN</sequence>
<dbReference type="InterPro" id="IPR008969">
    <property type="entry name" value="CarboxyPept-like_regulatory"/>
</dbReference>
<dbReference type="EMBL" id="LGKP01000030">
    <property type="protein sequence ID" value="KPL83036.1"/>
    <property type="molecule type" value="Genomic_DNA"/>
</dbReference>
<comment type="caution">
    <text evidence="2">The sequence shown here is derived from an EMBL/GenBank/DDBJ whole genome shotgun (WGS) entry which is preliminary data.</text>
</comment>
<dbReference type="Proteomes" id="UP000050277">
    <property type="component" value="Unassembled WGS sequence"/>
</dbReference>
<keyword evidence="1" id="KW-1133">Transmembrane helix</keyword>
<protein>
    <recommendedName>
        <fullName evidence="4">Carboxypeptidase regulatory-like domain-containing protein</fullName>
    </recommendedName>
</protein>
<dbReference type="AlphaFoldDB" id="A0A0P6Y1S3"/>
<keyword evidence="1" id="KW-0812">Transmembrane</keyword>
<keyword evidence="3" id="KW-1185">Reference proteome</keyword>
<dbReference type="RefSeq" id="WP_054536145.1">
    <property type="nucleotide sequence ID" value="NZ_LGKP01000030.1"/>
</dbReference>
<evidence type="ECO:0000313" key="3">
    <source>
        <dbReference type="Proteomes" id="UP000050277"/>
    </source>
</evidence>
<evidence type="ECO:0000256" key="1">
    <source>
        <dbReference type="SAM" id="Phobius"/>
    </source>
</evidence>
<dbReference type="SUPFAM" id="SSF49464">
    <property type="entry name" value="Carboxypeptidase regulatory domain-like"/>
    <property type="match status" value="1"/>
</dbReference>
<dbReference type="STRING" id="70996.SE18_19530"/>
<gene>
    <name evidence="2" type="ORF">SE18_19530</name>
</gene>
<feature type="transmembrane region" description="Helical" evidence="1">
    <location>
        <begin position="16"/>
        <end position="36"/>
    </location>
</feature>
<reference evidence="2 3" key="1">
    <citation type="submission" date="2015-07" db="EMBL/GenBank/DDBJ databases">
        <title>Whole genome sequence of Herpetosiphon geysericola DSM 7119.</title>
        <authorList>
            <person name="Hemp J."/>
            <person name="Ward L.M."/>
            <person name="Pace L.A."/>
            <person name="Fischer W.W."/>
        </authorList>
    </citation>
    <scope>NUCLEOTIDE SEQUENCE [LARGE SCALE GENOMIC DNA]</scope>
    <source>
        <strain evidence="2 3">DSM 7119</strain>
    </source>
</reference>
<dbReference type="Gene3D" id="2.60.40.1120">
    <property type="entry name" value="Carboxypeptidase-like, regulatory domain"/>
    <property type="match status" value="1"/>
</dbReference>
<keyword evidence="1" id="KW-0472">Membrane</keyword>
<dbReference type="OrthoDB" id="513909at2"/>
<evidence type="ECO:0008006" key="4">
    <source>
        <dbReference type="Google" id="ProtNLM"/>
    </source>
</evidence>